<organism evidence="2 3">
    <name type="scientific">Lacihabitans lacunae</name>
    <dbReference type="NCBI Taxonomy" id="1028214"/>
    <lineage>
        <taxon>Bacteria</taxon>
        <taxon>Pseudomonadati</taxon>
        <taxon>Bacteroidota</taxon>
        <taxon>Cytophagia</taxon>
        <taxon>Cytophagales</taxon>
        <taxon>Leadbetterellaceae</taxon>
        <taxon>Lacihabitans</taxon>
    </lineage>
</organism>
<sequence length="247" mass="28109">MKIKLTLCLILFLHSLAFSQKQDSIKVSQPLSATANVQFTNNGVSLFPNLSLGRPAVIATLSVGKKGVYFEPELRWGLNGKPWSYIYWLRYKYRKSEKFGITVGAHPSYIVKETDVQINGVNDKRYVAQRYAAVELAPTYYFSKKFSLGVYALQATRLDNNGIKKSQFYSLMPRFPFIGLSKSYYLSFYPQIFYLSLDTDSGTYFNETLILSKKNFPISLSSVFTTKIKSEISGDKIVWNVGLNIKL</sequence>
<evidence type="ECO:0000256" key="1">
    <source>
        <dbReference type="SAM" id="SignalP"/>
    </source>
</evidence>
<dbReference type="RefSeq" id="WP_379839054.1">
    <property type="nucleotide sequence ID" value="NZ_JBHRYQ010000001.1"/>
</dbReference>
<evidence type="ECO:0008006" key="4">
    <source>
        <dbReference type="Google" id="ProtNLM"/>
    </source>
</evidence>
<keyword evidence="1" id="KW-0732">Signal</keyword>
<name>A0ABV7Z0L3_9BACT</name>
<dbReference type="EMBL" id="JBHRYQ010000001">
    <property type="protein sequence ID" value="MFC3812187.1"/>
    <property type="molecule type" value="Genomic_DNA"/>
</dbReference>
<feature type="chain" id="PRO_5045966493" description="DUF481 domain-containing protein" evidence="1">
    <location>
        <begin position="20"/>
        <end position="247"/>
    </location>
</feature>
<gene>
    <name evidence="2" type="ORF">ACFOOI_16115</name>
</gene>
<proteinExistence type="predicted"/>
<dbReference type="Proteomes" id="UP001595616">
    <property type="component" value="Unassembled WGS sequence"/>
</dbReference>
<keyword evidence="3" id="KW-1185">Reference proteome</keyword>
<evidence type="ECO:0000313" key="3">
    <source>
        <dbReference type="Proteomes" id="UP001595616"/>
    </source>
</evidence>
<comment type="caution">
    <text evidence="2">The sequence shown here is derived from an EMBL/GenBank/DDBJ whole genome shotgun (WGS) entry which is preliminary data.</text>
</comment>
<feature type="signal peptide" evidence="1">
    <location>
        <begin position="1"/>
        <end position="19"/>
    </location>
</feature>
<reference evidence="3" key="1">
    <citation type="journal article" date="2019" name="Int. J. Syst. Evol. Microbiol.">
        <title>The Global Catalogue of Microorganisms (GCM) 10K type strain sequencing project: providing services to taxonomists for standard genome sequencing and annotation.</title>
        <authorList>
            <consortium name="The Broad Institute Genomics Platform"/>
            <consortium name="The Broad Institute Genome Sequencing Center for Infectious Disease"/>
            <person name="Wu L."/>
            <person name="Ma J."/>
        </authorList>
    </citation>
    <scope>NUCLEOTIDE SEQUENCE [LARGE SCALE GENOMIC DNA]</scope>
    <source>
        <strain evidence="3">CECT 7956</strain>
    </source>
</reference>
<evidence type="ECO:0000313" key="2">
    <source>
        <dbReference type="EMBL" id="MFC3812187.1"/>
    </source>
</evidence>
<accession>A0ABV7Z0L3</accession>
<protein>
    <recommendedName>
        <fullName evidence="4">DUF481 domain-containing protein</fullName>
    </recommendedName>
</protein>